<dbReference type="AlphaFoldDB" id="F3Y873"/>
<dbReference type="STRING" id="940190.MPTP_0202"/>
<dbReference type="GO" id="GO:0008861">
    <property type="term" value="F:formate C-acetyltransferase activity"/>
    <property type="evidence" value="ECO:0007669"/>
    <property type="project" value="UniProtKB-EC"/>
</dbReference>
<dbReference type="Pfam" id="PF02901">
    <property type="entry name" value="PFL-like"/>
    <property type="match status" value="1"/>
</dbReference>
<gene>
    <name evidence="2" type="ordered locus">MPTP_0202</name>
</gene>
<feature type="domain" description="PFL" evidence="1">
    <location>
        <begin position="1"/>
        <end position="68"/>
    </location>
</feature>
<reference evidence="2 3" key="1">
    <citation type="journal article" date="2011" name="J. Bacteriol.">
        <title>Complete genome sequence of Melissococcus plutonius ATCC 35311.</title>
        <authorList>
            <person name="Okumura K."/>
            <person name="Arai R."/>
            <person name="Okura M."/>
            <person name="Kirikae T."/>
            <person name="Takamatsu D."/>
            <person name="Osaki M."/>
            <person name="Miyoshi-Akiyama T."/>
        </authorList>
    </citation>
    <scope>NUCLEOTIDE SEQUENCE [LARGE SCALE GENOMIC DNA]</scope>
    <source>
        <strain evidence="3">ATCC 35311 / CIP 104052 / LMG 20360 / NCIMB 702443</strain>
    </source>
</reference>
<keyword evidence="2" id="KW-0808">Transferase</keyword>
<evidence type="ECO:0000259" key="1">
    <source>
        <dbReference type="PROSITE" id="PS51554"/>
    </source>
</evidence>
<keyword evidence="3" id="KW-1185">Reference proteome</keyword>
<dbReference type="Gene3D" id="3.20.70.20">
    <property type="match status" value="1"/>
</dbReference>
<evidence type="ECO:0000313" key="2">
    <source>
        <dbReference type="EMBL" id="BAK20701.1"/>
    </source>
</evidence>
<dbReference type="Proteomes" id="UP000008456">
    <property type="component" value="Chromosome"/>
</dbReference>
<dbReference type="SUPFAM" id="SSF51998">
    <property type="entry name" value="PFL-like glycyl radical enzymes"/>
    <property type="match status" value="1"/>
</dbReference>
<accession>F3Y873</accession>
<reference key="2">
    <citation type="submission" date="2011-04" db="EMBL/GenBank/DDBJ databases">
        <title>Whole genome sequence of Melissococcus plutonius ATCC 35311.</title>
        <authorList>
            <person name="Okumura K."/>
            <person name="Arai R."/>
            <person name="Osaki M."/>
            <person name="Okura M."/>
            <person name="Kirikae T."/>
            <person name="Takamatsu D."/>
            <person name="Akiyama T."/>
        </authorList>
    </citation>
    <scope>NUCLEOTIDE SEQUENCE</scope>
    <source>
        <strain>ATCC 35311</strain>
    </source>
</reference>
<organism evidence="2 3">
    <name type="scientific">Melissococcus plutonius (strain ATCC 35311 / DSM 29964 / CIP 104052 / LMG 20360 / NCIMB 702443)</name>
    <dbReference type="NCBI Taxonomy" id="940190"/>
    <lineage>
        <taxon>Bacteria</taxon>
        <taxon>Bacillati</taxon>
        <taxon>Bacillota</taxon>
        <taxon>Bacilli</taxon>
        <taxon>Lactobacillales</taxon>
        <taxon>Enterococcaceae</taxon>
        <taxon>Melissococcus</taxon>
    </lineage>
</organism>
<keyword evidence="2" id="KW-0012">Acyltransferase</keyword>
<proteinExistence type="predicted"/>
<dbReference type="EC" id="2.3.1.54" evidence="2"/>
<sequence>MLSQKSYVCAERATLATAAYKKHLAQPTVLKRAYMLETILMNMHIYIEEESLLAGNQTIANRCAPIFS</sequence>
<dbReference type="KEGG" id="mps:MPTP_0202"/>
<keyword evidence="2" id="KW-0670">Pyruvate</keyword>
<dbReference type="EMBL" id="AP012200">
    <property type="protein sequence ID" value="BAK20701.1"/>
    <property type="molecule type" value="Genomic_DNA"/>
</dbReference>
<dbReference type="InterPro" id="IPR004184">
    <property type="entry name" value="PFL_dom"/>
</dbReference>
<evidence type="ECO:0000313" key="3">
    <source>
        <dbReference type="Proteomes" id="UP000008456"/>
    </source>
</evidence>
<name>F3Y873_MELPT</name>
<protein>
    <submittedName>
        <fullName evidence="2">Pyruvate formate-lyase</fullName>
        <ecNumber evidence="2">2.3.1.54</ecNumber>
    </submittedName>
</protein>
<dbReference type="HOGENOM" id="CLU_2789057_0_0_9"/>
<dbReference type="PROSITE" id="PS51554">
    <property type="entry name" value="PFL"/>
    <property type="match status" value="1"/>
</dbReference>